<dbReference type="GO" id="GO:0032259">
    <property type="term" value="P:methylation"/>
    <property type="evidence" value="ECO:0007669"/>
    <property type="project" value="UniProtKB-KW"/>
</dbReference>
<dbReference type="CDD" id="cd02440">
    <property type="entry name" value="AdoMet_MTases"/>
    <property type="match status" value="1"/>
</dbReference>
<dbReference type="GO" id="GO:0008757">
    <property type="term" value="F:S-adenosylmethionine-dependent methyltransferase activity"/>
    <property type="evidence" value="ECO:0007669"/>
    <property type="project" value="InterPro"/>
</dbReference>
<dbReference type="EMBL" id="JADEXS010000008">
    <property type="protein sequence ID" value="MBE9021141.1"/>
    <property type="molecule type" value="Genomic_DNA"/>
</dbReference>
<dbReference type="Pfam" id="PF08241">
    <property type="entry name" value="Methyltransf_11"/>
    <property type="match status" value="1"/>
</dbReference>
<dbReference type="SUPFAM" id="SSF53335">
    <property type="entry name" value="S-adenosyl-L-methionine-dependent methyltransferases"/>
    <property type="match status" value="1"/>
</dbReference>
<keyword evidence="3" id="KW-1185">Reference proteome</keyword>
<sequence>MTNLHLNNTKINRILRPVNDLEMGEINIEISNLCLSESDYKKFVSSDILSKYNKLDYIHTKPLEYLTTLSLLDLKEGDKILDAAGGEEAEYIKAVIAVSDFNLIPYCQDSLLDGITRDGIKYIGGSIDAIPLPDNSLDGISCHHSFEHFRDDLDIKFIKEAVRLLRVGKRLVIAPLFLANEYAEIWNSKQIEKYDIETAITIFDNTATFPGWGPYEGFARTYSPAAFRARIIENLPRNCQAQVYKVLVDGKPVPDLKKNYHQPLLNGEMKALVIVKT</sequence>
<proteinExistence type="predicted"/>
<keyword evidence="2" id="KW-0808">Transferase</keyword>
<dbReference type="Gene3D" id="3.40.50.150">
    <property type="entry name" value="Vaccinia Virus protein VP39"/>
    <property type="match status" value="1"/>
</dbReference>
<gene>
    <name evidence="2" type="ORF">IQ276_01310</name>
</gene>
<reference evidence="2" key="1">
    <citation type="submission" date="2020-10" db="EMBL/GenBank/DDBJ databases">
        <authorList>
            <person name="Castelo-Branco R."/>
            <person name="Eusebio N."/>
            <person name="Adriana R."/>
            <person name="Vieira A."/>
            <person name="Brugerolle De Fraissinette N."/>
            <person name="Rezende De Castro R."/>
            <person name="Schneider M.P."/>
            <person name="Vasconcelos V."/>
            <person name="Leao P.N."/>
        </authorList>
    </citation>
    <scope>NUCLEOTIDE SEQUENCE</scope>
    <source>
        <strain evidence="2">LEGE 12446</strain>
    </source>
</reference>
<organism evidence="2 3">
    <name type="scientific">Desmonostoc muscorum LEGE 12446</name>
    <dbReference type="NCBI Taxonomy" id="1828758"/>
    <lineage>
        <taxon>Bacteria</taxon>
        <taxon>Bacillati</taxon>
        <taxon>Cyanobacteriota</taxon>
        <taxon>Cyanophyceae</taxon>
        <taxon>Nostocales</taxon>
        <taxon>Nostocaceae</taxon>
        <taxon>Desmonostoc</taxon>
    </lineage>
</organism>
<feature type="domain" description="Methyltransferase type 11" evidence="1">
    <location>
        <begin position="116"/>
        <end position="173"/>
    </location>
</feature>
<keyword evidence="2" id="KW-0489">Methyltransferase</keyword>
<name>A0A8J6ZLN9_DESMC</name>
<dbReference type="AlphaFoldDB" id="A0A8J6ZLN9"/>
<accession>A0A8J6ZLN9</accession>
<evidence type="ECO:0000313" key="2">
    <source>
        <dbReference type="EMBL" id="MBE9021141.1"/>
    </source>
</evidence>
<evidence type="ECO:0000313" key="3">
    <source>
        <dbReference type="Proteomes" id="UP000622533"/>
    </source>
</evidence>
<evidence type="ECO:0000259" key="1">
    <source>
        <dbReference type="Pfam" id="PF08241"/>
    </source>
</evidence>
<dbReference type="Proteomes" id="UP000622533">
    <property type="component" value="Unassembled WGS sequence"/>
</dbReference>
<dbReference type="InterPro" id="IPR029063">
    <property type="entry name" value="SAM-dependent_MTases_sf"/>
</dbReference>
<dbReference type="InterPro" id="IPR013216">
    <property type="entry name" value="Methyltransf_11"/>
</dbReference>
<protein>
    <submittedName>
        <fullName evidence="2">Methyltransferase domain-containing protein</fullName>
    </submittedName>
</protein>
<comment type="caution">
    <text evidence="2">The sequence shown here is derived from an EMBL/GenBank/DDBJ whole genome shotgun (WGS) entry which is preliminary data.</text>
</comment>